<proteinExistence type="inferred from homology"/>
<dbReference type="EMBL" id="CP022684">
    <property type="protein sequence ID" value="AUM12750.1"/>
    <property type="molecule type" value="Genomic_DNA"/>
</dbReference>
<feature type="domain" description="Glucose-methanol-choline oxidoreductase N-terminal" evidence="5">
    <location>
        <begin position="86"/>
        <end position="303"/>
    </location>
</feature>
<dbReference type="RefSeq" id="WP_101894133.1">
    <property type="nucleotide sequence ID" value="NZ_CP022684.1"/>
</dbReference>
<dbReference type="Gene3D" id="3.50.50.60">
    <property type="entry name" value="FAD/NAD(P)-binding domain"/>
    <property type="match status" value="2"/>
</dbReference>
<evidence type="ECO:0000259" key="6">
    <source>
        <dbReference type="Pfam" id="PF05199"/>
    </source>
</evidence>
<dbReference type="AlphaFoldDB" id="A0A2K9LKH6"/>
<keyword evidence="4" id="KW-0560">Oxidoreductase</keyword>
<keyword evidence="2" id="KW-0285">Flavoprotein</keyword>
<reference evidence="8" key="1">
    <citation type="submission" date="2017-08" db="EMBL/GenBank/DDBJ databases">
        <title>Direct submision.</title>
        <authorList>
            <person name="Kim S.-J."/>
            <person name="Rhee S.-K."/>
        </authorList>
    </citation>
    <scope>NUCLEOTIDE SEQUENCE [LARGE SCALE GENOMIC DNA]</scope>
    <source>
        <strain evidence="8">GI5</strain>
    </source>
</reference>
<dbReference type="KEGG" id="kak:Kalk_10110"/>
<protein>
    <submittedName>
        <fullName evidence="7">GMC family oxidoreductase</fullName>
    </submittedName>
</protein>
<comment type="similarity">
    <text evidence="1">Belongs to the GMC oxidoreductase family.</text>
</comment>
<evidence type="ECO:0000313" key="8">
    <source>
        <dbReference type="Proteomes" id="UP000235116"/>
    </source>
</evidence>
<name>A0A2K9LKH6_9GAMM</name>
<dbReference type="InterPro" id="IPR007867">
    <property type="entry name" value="GMC_OxRtase_C"/>
</dbReference>
<dbReference type="OrthoDB" id="9787779at2"/>
<sequence length="536" mass="58158">MSNKTVVKDIPDIFRLGMAGGWVTHNGAALEQPLNLECDVLVIGTGAGGGTAAEIFAQQGLKVIMLEEGPLRTSNDFDMQEKKAYSSLYQEGLTRGSADGGFTIMQGRAVGGSTTVNWTASFRTPDETLDHWTQVHGLKGFSKEEMAPWFEQMEQRLNISKWKMVPNANNNVIAQGCDKLGYDWQIIPRNVEGCWNLGYCGTGCPTNAKQSMLVTTIPGALKNNAELVYRARADKLIIEGDQVKGVSGYGLEENGITPTQSFTVKAKHTVMACGGINGPGLLMRSNAPDPHNRIGKRTFLHPVPATLADFPERLDGFYGAPQSVYSDHFQWKDGVTGPVGFKLEVPPMQPGFVASIGMLHGQAHSDQMNRLPHLNMMIALLRDGFVKESQGGEVFLRDDGIPGINYEINDYLREGIVRAWRTMAEIQFAAGAQSVRPVHSQGRYEKSLQATLKQIDGLSLDINKMRVGSAHVMGGCGMGEDPSSSVVDSMGKFHHLESLHIMDGSTFPTSIGANPQLSIYGMVAKQATALAAKLKG</sequence>
<organism evidence="7 8">
    <name type="scientific">Ketobacter alkanivorans</name>
    <dbReference type="NCBI Taxonomy" id="1917421"/>
    <lineage>
        <taxon>Bacteria</taxon>
        <taxon>Pseudomonadati</taxon>
        <taxon>Pseudomonadota</taxon>
        <taxon>Gammaproteobacteria</taxon>
        <taxon>Pseudomonadales</taxon>
        <taxon>Ketobacteraceae</taxon>
        <taxon>Ketobacter</taxon>
    </lineage>
</organism>
<dbReference type="GO" id="GO:0016614">
    <property type="term" value="F:oxidoreductase activity, acting on CH-OH group of donors"/>
    <property type="evidence" value="ECO:0007669"/>
    <property type="project" value="InterPro"/>
</dbReference>
<keyword evidence="3" id="KW-0274">FAD</keyword>
<dbReference type="PANTHER" id="PTHR46056:SF12">
    <property type="entry name" value="LONG-CHAIN-ALCOHOL OXIDASE"/>
    <property type="match status" value="1"/>
</dbReference>
<feature type="domain" description="Glucose-methanol-choline oxidoreductase C-terminal" evidence="6">
    <location>
        <begin position="401"/>
        <end position="521"/>
    </location>
</feature>
<gene>
    <name evidence="7" type="ORF">Kalk_10110</name>
</gene>
<evidence type="ECO:0000313" key="7">
    <source>
        <dbReference type="EMBL" id="AUM12750.1"/>
    </source>
</evidence>
<evidence type="ECO:0000256" key="1">
    <source>
        <dbReference type="ARBA" id="ARBA00010790"/>
    </source>
</evidence>
<keyword evidence="8" id="KW-1185">Reference proteome</keyword>
<dbReference type="InterPro" id="IPR036188">
    <property type="entry name" value="FAD/NAD-bd_sf"/>
</dbReference>
<dbReference type="PANTHER" id="PTHR46056">
    <property type="entry name" value="LONG-CHAIN-ALCOHOL OXIDASE"/>
    <property type="match status" value="1"/>
</dbReference>
<evidence type="ECO:0000256" key="2">
    <source>
        <dbReference type="ARBA" id="ARBA00022630"/>
    </source>
</evidence>
<dbReference type="GO" id="GO:0050660">
    <property type="term" value="F:flavin adenine dinucleotide binding"/>
    <property type="evidence" value="ECO:0007669"/>
    <property type="project" value="InterPro"/>
</dbReference>
<dbReference type="SUPFAM" id="SSF51905">
    <property type="entry name" value="FAD/NAD(P)-binding domain"/>
    <property type="match status" value="1"/>
</dbReference>
<dbReference type="InterPro" id="IPR000172">
    <property type="entry name" value="GMC_OxRdtase_N"/>
</dbReference>
<accession>A0A2K9LKH6</accession>
<evidence type="ECO:0000256" key="4">
    <source>
        <dbReference type="ARBA" id="ARBA00023002"/>
    </source>
</evidence>
<dbReference type="Pfam" id="PF05199">
    <property type="entry name" value="GMC_oxred_C"/>
    <property type="match status" value="1"/>
</dbReference>
<dbReference type="Proteomes" id="UP000235116">
    <property type="component" value="Chromosome"/>
</dbReference>
<evidence type="ECO:0000256" key="3">
    <source>
        <dbReference type="ARBA" id="ARBA00022827"/>
    </source>
</evidence>
<evidence type="ECO:0000259" key="5">
    <source>
        <dbReference type="Pfam" id="PF00732"/>
    </source>
</evidence>
<dbReference type="Pfam" id="PF00732">
    <property type="entry name" value="GMC_oxred_N"/>
    <property type="match status" value="1"/>
</dbReference>